<sequence length="39" mass="4605">MVNQAENDWFYRVSSYLVEPLFLYIAEDELILSALSHPM</sequence>
<gene>
    <name evidence="1" type="ORF">METZ01_LOCUS301674</name>
</gene>
<dbReference type="EMBL" id="UINC01093974">
    <property type="protein sequence ID" value="SVC48820.1"/>
    <property type="molecule type" value="Genomic_DNA"/>
</dbReference>
<name>A0A382MJJ2_9ZZZZ</name>
<proteinExistence type="predicted"/>
<reference evidence="1" key="1">
    <citation type="submission" date="2018-05" db="EMBL/GenBank/DDBJ databases">
        <authorList>
            <person name="Lanie J.A."/>
            <person name="Ng W.-L."/>
            <person name="Kazmierczak K.M."/>
            <person name="Andrzejewski T.M."/>
            <person name="Davidsen T.M."/>
            <person name="Wayne K.J."/>
            <person name="Tettelin H."/>
            <person name="Glass J.I."/>
            <person name="Rusch D."/>
            <person name="Podicherti R."/>
            <person name="Tsui H.-C.T."/>
            <person name="Winkler M.E."/>
        </authorList>
    </citation>
    <scope>NUCLEOTIDE SEQUENCE</scope>
</reference>
<organism evidence="1">
    <name type="scientific">marine metagenome</name>
    <dbReference type="NCBI Taxonomy" id="408172"/>
    <lineage>
        <taxon>unclassified sequences</taxon>
        <taxon>metagenomes</taxon>
        <taxon>ecological metagenomes</taxon>
    </lineage>
</organism>
<accession>A0A382MJJ2</accession>
<dbReference type="AlphaFoldDB" id="A0A382MJJ2"/>
<protein>
    <submittedName>
        <fullName evidence="1">Uncharacterized protein</fullName>
    </submittedName>
</protein>
<evidence type="ECO:0000313" key="1">
    <source>
        <dbReference type="EMBL" id="SVC48820.1"/>
    </source>
</evidence>